<evidence type="ECO:0000313" key="3">
    <source>
        <dbReference type="Proteomes" id="UP001055439"/>
    </source>
</evidence>
<evidence type="ECO:0000313" key="2">
    <source>
        <dbReference type="EMBL" id="URE16486.1"/>
    </source>
</evidence>
<organism evidence="2 3">
    <name type="scientific">Musa troglodytarum</name>
    <name type="common">fe'i banana</name>
    <dbReference type="NCBI Taxonomy" id="320322"/>
    <lineage>
        <taxon>Eukaryota</taxon>
        <taxon>Viridiplantae</taxon>
        <taxon>Streptophyta</taxon>
        <taxon>Embryophyta</taxon>
        <taxon>Tracheophyta</taxon>
        <taxon>Spermatophyta</taxon>
        <taxon>Magnoliopsida</taxon>
        <taxon>Liliopsida</taxon>
        <taxon>Zingiberales</taxon>
        <taxon>Musaceae</taxon>
        <taxon>Musa</taxon>
    </lineage>
</organism>
<reference evidence="2" key="1">
    <citation type="submission" date="2022-05" db="EMBL/GenBank/DDBJ databases">
        <title>The Musa troglodytarum L. genome provides insights into the mechanism of non-climacteric behaviour and enrichment of carotenoids.</title>
        <authorList>
            <person name="Wang J."/>
        </authorList>
    </citation>
    <scope>NUCLEOTIDE SEQUENCE</scope>
    <source>
        <tissue evidence="2">Leaf</tissue>
    </source>
</reference>
<sequence>MSADSDVVVGSDGQNDGDIIGVAGPSSGTHEHILTGGRSGSLTGCTPRVDKHFSYRWNISRVGLDPACSAADADGPCGGHGDGADAGEAFGGAVGHPHPHEQHGHADEEEHEGIELEGRGREAVGLSDRKTATAPTEIRKKAGMDGGGWGGPLRSPPRSDRKGRSGKDIA</sequence>
<gene>
    <name evidence="2" type="ORF">MUK42_10936</name>
</gene>
<accession>A0A9E7GJB9</accession>
<feature type="compositionally biased region" description="Basic and acidic residues" evidence="1">
    <location>
        <begin position="157"/>
        <end position="170"/>
    </location>
</feature>
<dbReference type="AlphaFoldDB" id="A0A9E7GJB9"/>
<dbReference type="Proteomes" id="UP001055439">
    <property type="component" value="Chromosome 7"/>
</dbReference>
<dbReference type="EMBL" id="CP097509">
    <property type="protein sequence ID" value="URE16486.1"/>
    <property type="molecule type" value="Genomic_DNA"/>
</dbReference>
<proteinExistence type="predicted"/>
<name>A0A9E7GJB9_9LILI</name>
<feature type="compositionally biased region" description="Basic and acidic residues" evidence="1">
    <location>
        <begin position="98"/>
        <end position="143"/>
    </location>
</feature>
<feature type="region of interest" description="Disordered" evidence="1">
    <location>
        <begin position="74"/>
        <end position="170"/>
    </location>
</feature>
<evidence type="ECO:0000256" key="1">
    <source>
        <dbReference type="SAM" id="MobiDB-lite"/>
    </source>
</evidence>
<protein>
    <submittedName>
        <fullName evidence="2">Uncharacterized protein</fullName>
    </submittedName>
</protein>
<keyword evidence="3" id="KW-1185">Reference proteome</keyword>